<organism evidence="10 11">
    <name type="scientific">Dictyobacter formicarum</name>
    <dbReference type="NCBI Taxonomy" id="2778368"/>
    <lineage>
        <taxon>Bacteria</taxon>
        <taxon>Bacillati</taxon>
        <taxon>Chloroflexota</taxon>
        <taxon>Ktedonobacteria</taxon>
        <taxon>Ktedonobacterales</taxon>
        <taxon>Dictyobacteraceae</taxon>
        <taxon>Dictyobacter</taxon>
    </lineage>
</organism>
<feature type="transmembrane region" description="Helical" evidence="7">
    <location>
        <begin position="130"/>
        <end position="152"/>
    </location>
</feature>
<feature type="transmembrane region" description="Helical" evidence="7">
    <location>
        <begin position="20"/>
        <end position="43"/>
    </location>
</feature>
<feature type="transmembrane region" description="Helical" evidence="7">
    <location>
        <begin position="55"/>
        <end position="77"/>
    </location>
</feature>
<dbReference type="PROSITE" id="PS50893">
    <property type="entry name" value="ABC_TRANSPORTER_2"/>
    <property type="match status" value="1"/>
</dbReference>
<dbReference type="CDD" id="cd07346">
    <property type="entry name" value="ABC_6TM_exporters"/>
    <property type="match status" value="1"/>
</dbReference>
<reference evidence="10 11" key="1">
    <citation type="journal article" date="2021" name="Int. J. Syst. Evol. Microbiol.">
        <title>Reticulibacter mediterranei gen. nov., sp. nov., within the new family Reticulibacteraceae fam. nov., and Ktedonospora formicarum gen. nov., sp. nov., Ktedonobacter robiniae sp. nov., Dictyobacter formicarum sp. nov. and Dictyobacter arantiisoli sp. nov., belonging to the class Ktedonobacteria.</title>
        <authorList>
            <person name="Yabe S."/>
            <person name="Zheng Y."/>
            <person name="Wang C.M."/>
            <person name="Sakai Y."/>
            <person name="Abe K."/>
            <person name="Yokota A."/>
            <person name="Donadio S."/>
            <person name="Cavaletti L."/>
            <person name="Monciardini P."/>
        </authorList>
    </citation>
    <scope>NUCLEOTIDE SEQUENCE [LARGE SCALE GENOMIC DNA]</scope>
    <source>
        <strain evidence="10 11">SOSP1-9</strain>
    </source>
</reference>
<gene>
    <name evidence="10" type="ORF">KSZ_37560</name>
</gene>
<dbReference type="RefSeq" id="WP_201363393.1">
    <property type="nucleotide sequence ID" value="NZ_BNJJ01000010.1"/>
</dbReference>
<dbReference type="Pfam" id="PF00005">
    <property type="entry name" value="ABC_tran"/>
    <property type="match status" value="1"/>
</dbReference>
<keyword evidence="11" id="KW-1185">Reference proteome</keyword>
<dbReference type="InterPro" id="IPR011527">
    <property type="entry name" value="ABC1_TM_dom"/>
</dbReference>
<evidence type="ECO:0000256" key="5">
    <source>
        <dbReference type="ARBA" id="ARBA00022989"/>
    </source>
</evidence>
<comment type="caution">
    <text evidence="10">The sequence shown here is derived from an EMBL/GenBank/DDBJ whole genome shotgun (WGS) entry which is preliminary data.</text>
</comment>
<dbReference type="InterPro" id="IPR027417">
    <property type="entry name" value="P-loop_NTPase"/>
</dbReference>
<dbReference type="PROSITE" id="PS50929">
    <property type="entry name" value="ABC_TM1F"/>
    <property type="match status" value="1"/>
</dbReference>
<dbReference type="EMBL" id="BNJJ01000010">
    <property type="protein sequence ID" value="GHO85750.1"/>
    <property type="molecule type" value="Genomic_DNA"/>
</dbReference>
<comment type="subcellular location">
    <subcellularLocation>
        <location evidence="1">Cell membrane</location>
        <topology evidence="1">Multi-pass membrane protein</topology>
    </subcellularLocation>
</comment>
<dbReference type="InterPro" id="IPR039421">
    <property type="entry name" value="Type_1_exporter"/>
</dbReference>
<dbReference type="SMART" id="SM00382">
    <property type="entry name" value="AAA"/>
    <property type="match status" value="1"/>
</dbReference>
<dbReference type="InterPro" id="IPR003593">
    <property type="entry name" value="AAA+_ATPase"/>
</dbReference>
<keyword evidence="6 7" id="KW-0472">Membrane</keyword>
<proteinExistence type="predicted"/>
<dbReference type="PANTHER" id="PTHR24221">
    <property type="entry name" value="ATP-BINDING CASSETTE SUB-FAMILY B"/>
    <property type="match status" value="1"/>
</dbReference>
<feature type="domain" description="ABC transmembrane type-1" evidence="9">
    <location>
        <begin position="19"/>
        <end position="302"/>
    </location>
</feature>
<feature type="domain" description="ABC transporter" evidence="8">
    <location>
        <begin position="351"/>
        <end position="576"/>
    </location>
</feature>
<protein>
    <submittedName>
        <fullName evidence="10">HlyB/MsbA family ABC transporter</fullName>
    </submittedName>
</protein>
<evidence type="ECO:0000313" key="11">
    <source>
        <dbReference type="Proteomes" id="UP000635565"/>
    </source>
</evidence>
<dbReference type="InterPro" id="IPR036640">
    <property type="entry name" value="ABC1_TM_sf"/>
</dbReference>
<feature type="transmembrane region" description="Helical" evidence="7">
    <location>
        <begin position="237"/>
        <end position="262"/>
    </location>
</feature>
<evidence type="ECO:0000259" key="8">
    <source>
        <dbReference type="PROSITE" id="PS50893"/>
    </source>
</evidence>
<name>A0ABQ3VI68_9CHLR</name>
<keyword evidence="2 7" id="KW-0812">Transmembrane</keyword>
<dbReference type="Gene3D" id="1.20.1560.10">
    <property type="entry name" value="ABC transporter type 1, transmembrane domain"/>
    <property type="match status" value="1"/>
</dbReference>
<feature type="transmembrane region" description="Helical" evidence="7">
    <location>
        <begin position="158"/>
        <end position="178"/>
    </location>
</feature>
<dbReference type="SUPFAM" id="SSF52540">
    <property type="entry name" value="P-loop containing nucleoside triphosphate hydrolases"/>
    <property type="match status" value="1"/>
</dbReference>
<dbReference type="SUPFAM" id="SSF90123">
    <property type="entry name" value="ABC transporter transmembrane region"/>
    <property type="match status" value="1"/>
</dbReference>
<evidence type="ECO:0000256" key="6">
    <source>
        <dbReference type="ARBA" id="ARBA00023136"/>
    </source>
</evidence>
<dbReference type="Gene3D" id="3.40.50.300">
    <property type="entry name" value="P-loop containing nucleotide triphosphate hydrolases"/>
    <property type="match status" value="1"/>
</dbReference>
<evidence type="ECO:0000256" key="1">
    <source>
        <dbReference type="ARBA" id="ARBA00004651"/>
    </source>
</evidence>
<evidence type="ECO:0000256" key="7">
    <source>
        <dbReference type="SAM" id="Phobius"/>
    </source>
</evidence>
<evidence type="ECO:0000313" key="10">
    <source>
        <dbReference type="EMBL" id="GHO85750.1"/>
    </source>
</evidence>
<evidence type="ECO:0000256" key="4">
    <source>
        <dbReference type="ARBA" id="ARBA00022840"/>
    </source>
</evidence>
<keyword evidence="4" id="KW-0067">ATP-binding</keyword>
<accession>A0ABQ3VI68</accession>
<sequence length="577" mass="63778">MKTYTFLARLIRASRGSYLLAILLQFPRRLLLLAPGLIIQQIIDGLTHGMQLDLHFWTLIGLFFGLMLTRMAALMLVQISERFPIFTIERLLRKNLLEHLLRLPGVGRLPYAAGDIVNRLQEEPASLGHFLVMGAFVAGMMVETVVALTIMARINLQLTVIAVLPLLLGNVVVNAFGGRIEHYRRLNRAAASDVSSYLLEMLGTVQAIQVAGSTASVVNHFRSLNQRRRQASLRENILSNTVLGIFGSGISNVGIGLILLLAGSALQSGHFTIGDFTLFVAYMRNLTRFSSEVIGMIAGYRRAGVAQQRLTELMIGGTPEQLLQPGPLYQRGPLPEVPPIVRRSEDRLEQLEIRNLSYYYPGTTHGISGINLTIRRGQIVVITGRIGSGKTTLLRALLGLLPGQEGEIYWNGQLVADPTSFFVPPRSAYTPQSPGLFSASLRENITLGLPLDDEEVRAALHRAVMEHDVEKLPQGWDTLVGPRGLKLSGGQVQRTAAARMFARQAELLVIDDLSSALDIETERLLWQRLFSDRSTTCLIVSHRQHVLRQADHLLVLKDGQIETQYNPTTDALPPPPP</sequence>
<keyword evidence="3" id="KW-0547">Nucleotide-binding</keyword>
<dbReference type="Proteomes" id="UP000635565">
    <property type="component" value="Unassembled WGS sequence"/>
</dbReference>
<evidence type="ECO:0000259" key="9">
    <source>
        <dbReference type="PROSITE" id="PS50929"/>
    </source>
</evidence>
<evidence type="ECO:0000256" key="2">
    <source>
        <dbReference type="ARBA" id="ARBA00022692"/>
    </source>
</evidence>
<dbReference type="Pfam" id="PF00664">
    <property type="entry name" value="ABC_membrane"/>
    <property type="match status" value="1"/>
</dbReference>
<dbReference type="InterPro" id="IPR003439">
    <property type="entry name" value="ABC_transporter-like_ATP-bd"/>
</dbReference>
<dbReference type="PANTHER" id="PTHR24221:SF423">
    <property type="entry name" value="ABC TRANSPORTER"/>
    <property type="match status" value="1"/>
</dbReference>
<evidence type="ECO:0000256" key="3">
    <source>
        <dbReference type="ARBA" id="ARBA00022741"/>
    </source>
</evidence>
<keyword evidence="5 7" id="KW-1133">Transmembrane helix</keyword>